<evidence type="ECO:0000313" key="10">
    <source>
        <dbReference type="Proteomes" id="UP000198856"/>
    </source>
</evidence>
<dbReference type="OrthoDB" id="219562at2157"/>
<proteinExistence type="inferred from homology"/>
<dbReference type="SUPFAM" id="SSF52743">
    <property type="entry name" value="Subtilisin-like"/>
    <property type="match status" value="1"/>
</dbReference>
<dbReference type="PRINTS" id="PR00723">
    <property type="entry name" value="SUBTILISIN"/>
</dbReference>
<feature type="region of interest" description="Disordered" evidence="6">
    <location>
        <begin position="131"/>
        <end position="150"/>
    </location>
</feature>
<sequence length="1044" mass="107937">MDKYSYSPSRREFIAGTVGVGAAGLGLASTAGNARAESMDTLDTSGTVRAVVRFDPAEGTGKATLQQHARITQRAFEQFAAGRADISIERRFWAANAASVSVDLGSVGRETILGVDGVTEVHPNYAGRADSAVEETSTKASAETSDTATQETGVTYPLAEMNVPQAWEVHDTRGEGVDVAVIDTGIDTTGHEGLAASLERGGWAEFDENGNRLDTEPNEGSDVLRGHGTAVSGVIAGGTDDEGDSYGIAPGVNLYVATSVSKPPEGVRLLSVVAGIEWAIEQEVDVLSMSLGHPQYSHAFVEPVQNAIESGILVVGSTGNAGRYTGVSPSNIPGVLAAGGINDDRQPYDDGSGEQVDTERYWGDDAPDSWPQTYTVPDVTAPAVDVPSAYLDGEYTADRSGTSYAAPCVAGVAALALAATDADSEAVRNAIIETACHPATENEFDLDPGHDDRYGQGIVSALATISHLRASETVSGTVTDESGTPLDGVTVVSEVGLQTETDDQGTYELTLPPVTQPVGATGLGFDTTGGRIDPASTDTQSFELARTDGPEVEMTGRMATRIDPGNAATATFDTANVEAVTVVPEVNGPADPEALDLTVNDTAVAFGEPVAIDPDRTQVTVGIAVPESALIAQFRASYEFTGGEESVEGRGHLVYAHPDPFVISPSDPPSLQTPIDLMAPRTTLELTDGQAAAVASGDDDAGVVIDKPLTVRATDGATPEIQFSNEGADEPAAVLVLANDVTISGLDVDGSGAETGVQVGLGIRETFRDGKPWPSGVTVRDLSVAGATTAIRSYQSPALRITNNELTADVTGITVAGRAKVTVRANDVTDVETGIEAVGQVDAIEANSLSDIGGTGISVGTPRFLSRHWGQEIGPVRSNTVTGATRGIAIEGVTTRPVEENDLSDIGETALVVNGGILAPLRSNSIENAQRGITIADDADVATVSDNEFTNVEEPGDGVEADDAPGDDQSDTTPEPTETPDQRNTDEPTPEPTVSPTETEAGPAATETAETDGSGSEFGIGSAVAGLGTVGYLLKRRWADDETE</sequence>
<evidence type="ECO:0000256" key="4">
    <source>
        <dbReference type="ARBA" id="ARBA00022825"/>
    </source>
</evidence>
<dbReference type="PROSITE" id="PS00138">
    <property type="entry name" value="SUBTILASE_SER"/>
    <property type="match status" value="1"/>
</dbReference>
<dbReference type="InterPro" id="IPR008969">
    <property type="entry name" value="CarboxyPept-like_regulatory"/>
</dbReference>
<evidence type="ECO:0000256" key="3">
    <source>
        <dbReference type="ARBA" id="ARBA00022801"/>
    </source>
</evidence>
<dbReference type="InterPro" id="IPR000209">
    <property type="entry name" value="Peptidase_S8/S53_dom"/>
</dbReference>
<evidence type="ECO:0000256" key="2">
    <source>
        <dbReference type="ARBA" id="ARBA00022670"/>
    </source>
</evidence>
<dbReference type="Gene3D" id="2.60.40.1120">
    <property type="entry name" value="Carboxypeptidase-like, regulatory domain"/>
    <property type="match status" value="1"/>
</dbReference>
<keyword evidence="9" id="KW-0121">Carboxypeptidase</keyword>
<dbReference type="InterPro" id="IPR022398">
    <property type="entry name" value="Peptidase_S8_His-AS"/>
</dbReference>
<feature type="compositionally biased region" description="Polar residues" evidence="6">
    <location>
        <begin position="134"/>
        <end position="150"/>
    </location>
</feature>
<dbReference type="Pfam" id="PF13620">
    <property type="entry name" value="CarboxypepD_reg"/>
    <property type="match status" value="1"/>
</dbReference>
<reference evidence="9 10" key="1">
    <citation type="submission" date="2016-10" db="EMBL/GenBank/DDBJ databases">
        <authorList>
            <person name="de Groot N.N."/>
        </authorList>
    </citation>
    <scope>NUCLEOTIDE SEQUENCE [LARGE SCALE GENOMIC DNA]</scope>
    <source>
        <strain evidence="9 10">IBRC-M10015</strain>
    </source>
</reference>
<dbReference type="InterPro" id="IPR050131">
    <property type="entry name" value="Peptidase_S8_subtilisin-like"/>
</dbReference>
<keyword evidence="2 5" id="KW-0645">Protease</keyword>
<accession>A0A1G8WJ56</accession>
<evidence type="ECO:0000256" key="6">
    <source>
        <dbReference type="SAM" id="MobiDB-lite"/>
    </source>
</evidence>
<keyword evidence="3 5" id="KW-0378">Hydrolase</keyword>
<dbReference type="PANTHER" id="PTHR43806:SF11">
    <property type="entry name" value="CEREVISIN-RELATED"/>
    <property type="match status" value="1"/>
</dbReference>
<dbReference type="InterPro" id="IPR023828">
    <property type="entry name" value="Peptidase_S8_Ser-AS"/>
</dbReference>
<dbReference type="PROSITE" id="PS51318">
    <property type="entry name" value="TAT"/>
    <property type="match status" value="1"/>
</dbReference>
<dbReference type="STRING" id="890420.SAMN05216226_10947"/>
<dbReference type="InterPro" id="IPR015500">
    <property type="entry name" value="Peptidase_S8_subtilisin-rel"/>
</dbReference>
<dbReference type="Gene3D" id="2.160.20.10">
    <property type="entry name" value="Single-stranded right-handed beta-helix, Pectin lyase-like"/>
    <property type="match status" value="1"/>
</dbReference>
<feature type="active site" description="Charge relay system" evidence="5">
    <location>
        <position position="183"/>
    </location>
</feature>
<dbReference type="InterPro" id="IPR007742">
    <property type="entry name" value="NosD_dom"/>
</dbReference>
<protein>
    <submittedName>
        <fullName evidence="9">Carboxypeptidase regulatory-like domain-containing protein</fullName>
    </submittedName>
</protein>
<dbReference type="Gene3D" id="3.40.50.200">
    <property type="entry name" value="Peptidase S8/S53 domain"/>
    <property type="match status" value="1"/>
</dbReference>
<dbReference type="PROSITE" id="PS51892">
    <property type="entry name" value="SUBTILASE"/>
    <property type="match status" value="1"/>
</dbReference>
<evidence type="ECO:0000259" key="8">
    <source>
        <dbReference type="Pfam" id="PF05048"/>
    </source>
</evidence>
<evidence type="ECO:0000256" key="5">
    <source>
        <dbReference type="PROSITE-ProRule" id="PRU01240"/>
    </source>
</evidence>
<dbReference type="SUPFAM" id="SSF51126">
    <property type="entry name" value="Pectin lyase-like"/>
    <property type="match status" value="1"/>
</dbReference>
<feature type="active site" description="Charge relay system" evidence="5">
    <location>
        <position position="227"/>
    </location>
</feature>
<dbReference type="InterPro" id="IPR006626">
    <property type="entry name" value="PbH1"/>
</dbReference>
<feature type="region of interest" description="Disordered" evidence="6">
    <location>
        <begin position="949"/>
        <end position="1020"/>
    </location>
</feature>
<dbReference type="SMART" id="SM00710">
    <property type="entry name" value="PbH1"/>
    <property type="match status" value="7"/>
</dbReference>
<dbReference type="GO" id="GO:0006508">
    <property type="term" value="P:proteolysis"/>
    <property type="evidence" value="ECO:0007669"/>
    <property type="project" value="UniProtKB-KW"/>
</dbReference>
<feature type="compositionally biased region" description="Low complexity" evidence="6">
    <location>
        <begin position="992"/>
        <end position="1008"/>
    </location>
</feature>
<dbReference type="InterPro" id="IPR036852">
    <property type="entry name" value="Peptidase_S8/S53_dom_sf"/>
</dbReference>
<organism evidence="9 10">
    <name type="scientific">Halovenus aranensis</name>
    <dbReference type="NCBI Taxonomy" id="890420"/>
    <lineage>
        <taxon>Archaea</taxon>
        <taxon>Methanobacteriati</taxon>
        <taxon>Methanobacteriota</taxon>
        <taxon>Stenosarchaea group</taxon>
        <taxon>Halobacteria</taxon>
        <taxon>Halobacteriales</taxon>
        <taxon>Haloarculaceae</taxon>
        <taxon>Halovenus</taxon>
    </lineage>
</organism>
<dbReference type="RefSeq" id="WP_092702647.1">
    <property type="nucleotide sequence ID" value="NZ_FNFC01000009.1"/>
</dbReference>
<evidence type="ECO:0000313" key="9">
    <source>
        <dbReference type="EMBL" id="SDJ78157.1"/>
    </source>
</evidence>
<dbReference type="InterPro" id="IPR011050">
    <property type="entry name" value="Pectin_lyase_fold/virulence"/>
</dbReference>
<dbReference type="GO" id="GO:0004180">
    <property type="term" value="F:carboxypeptidase activity"/>
    <property type="evidence" value="ECO:0007669"/>
    <property type="project" value="UniProtKB-KW"/>
</dbReference>
<dbReference type="InterPro" id="IPR012334">
    <property type="entry name" value="Pectin_lyas_fold"/>
</dbReference>
<name>A0A1G8WJ56_9EURY</name>
<feature type="domain" description="Peptidase S8/S53" evidence="7">
    <location>
        <begin position="174"/>
        <end position="457"/>
    </location>
</feature>
<dbReference type="EMBL" id="FNFC01000009">
    <property type="protein sequence ID" value="SDJ78157.1"/>
    <property type="molecule type" value="Genomic_DNA"/>
</dbReference>
<gene>
    <name evidence="9" type="ORF">SAMN05216226_10947</name>
</gene>
<dbReference type="SUPFAM" id="SSF49464">
    <property type="entry name" value="Carboxypeptidase regulatory domain-like"/>
    <property type="match status" value="1"/>
</dbReference>
<keyword evidence="4 5" id="KW-0720">Serine protease</keyword>
<dbReference type="Pfam" id="PF05048">
    <property type="entry name" value="NosD"/>
    <property type="match status" value="1"/>
</dbReference>
<dbReference type="Proteomes" id="UP000198856">
    <property type="component" value="Unassembled WGS sequence"/>
</dbReference>
<evidence type="ECO:0000259" key="7">
    <source>
        <dbReference type="Pfam" id="PF00082"/>
    </source>
</evidence>
<comment type="similarity">
    <text evidence="1 5">Belongs to the peptidase S8 family.</text>
</comment>
<dbReference type="InterPro" id="IPR006311">
    <property type="entry name" value="TAT_signal"/>
</dbReference>
<feature type="domain" description="Periplasmic copper-binding protein NosD beta helix" evidence="8">
    <location>
        <begin position="787"/>
        <end position="953"/>
    </location>
</feature>
<evidence type="ECO:0000256" key="1">
    <source>
        <dbReference type="ARBA" id="ARBA00011073"/>
    </source>
</evidence>
<dbReference type="AlphaFoldDB" id="A0A1G8WJ56"/>
<dbReference type="GO" id="GO:0004252">
    <property type="term" value="F:serine-type endopeptidase activity"/>
    <property type="evidence" value="ECO:0007669"/>
    <property type="project" value="UniProtKB-UniRule"/>
</dbReference>
<feature type="compositionally biased region" description="Acidic residues" evidence="6">
    <location>
        <begin position="954"/>
        <end position="970"/>
    </location>
</feature>
<dbReference type="PANTHER" id="PTHR43806">
    <property type="entry name" value="PEPTIDASE S8"/>
    <property type="match status" value="1"/>
</dbReference>
<keyword evidence="10" id="KW-1185">Reference proteome</keyword>
<dbReference type="Pfam" id="PF00082">
    <property type="entry name" value="Peptidase_S8"/>
    <property type="match status" value="1"/>
</dbReference>
<feature type="active site" description="Charge relay system" evidence="5">
    <location>
        <position position="403"/>
    </location>
</feature>
<dbReference type="PROSITE" id="PS00137">
    <property type="entry name" value="SUBTILASE_HIS"/>
    <property type="match status" value="1"/>
</dbReference>